<evidence type="ECO:0000313" key="2">
    <source>
        <dbReference type="Proteomes" id="UP000494110"/>
    </source>
</evidence>
<dbReference type="RefSeq" id="WP_175012185.1">
    <property type="nucleotide sequence ID" value="NZ_CABVQN010000008.1"/>
</dbReference>
<sequence>MNDVNDFPYAPILAESKMGMQGTVENRYATAGWMARDEFAAHAPPVPDWFRTDLAGSYEEQRFFEWRWYYANSMLITRG</sequence>
<organism evidence="1 2">
    <name type="scientific">Burkholderia lata (strain ATCC 17760 / DSM 23089 / LMG 22485 / NCIMB 9086 / R18194 / 383)</name>
    <dbReference type="NCBI Taxonomy" id="482957"/>
    <lineage>
        <taxon>Bacteria</taxon>
        <taxon>Pseudomonadati</taxon>
        <taxon>Pseudomonadota</taxon>
        <taxon>Betaproteobacteria</taxon>
        <taxon>Burkholderiales</taxon>
        <taxon>Burkholderiaceae</taxon>
        <taxon>Burkholderia</taxon>
        <taxon>Burkholderia cepacia complex</taxon>
    </lineage>
</organism>
<accession>A0A6P2W7X8</accession>
<dbReference type="AlphaFoldDB" id="A0A6P2W7X8"/>
<dbReference type="EMBL" id="CABVQN010000008">
    <property type="protein sequence ID" value="VWC95708.1"/>
    <property type="molecule type" value="Genomic_DNA"/>
</dbReference>
<dbReference type="Proteomes" id="UP000494110">
    <property type="component" value="Unassembled WGS sequence"/>
</dbReference>
<proteinExistence type="predicted"/>
<gene>
    <name evidence="1" type="ORF">BLA39750_02207</name>
</gene>
<evidence type="ECO:0000313" key="1">
    <source>
        <dbReference type="EMBL" id="VWC95708.1"/>
    </source>
</evidence>
<reference evidence="1 2" key="1">
    <citation type="submission" date="2019-09" db="EMBL/GenBank/DDBJ databases">
        <authorList>
            <person name="Depoorter E."/>
        </authorList>
    </citation>
    <scope>NUCLEOTIDE SEQUENCE [LARGE SCALE GENOMIC DNA]</scope>
    <source>
        <strain evidence="1">R-39750</strain>
    </source>
</reference>
<protein>
    <submittedName>
        <fullName evidence="1">Uncharacterized protein</fullName>
    </submittedName>
</protein>
<name>A0A6P2W7X8_BURL3</name>